<name>G4YSG5_PHYSP</name>
<dbReference type="RefSeq" id="XP_009518269.1">
    <property type="nucleotide sequence ID" value="XM_009519974.1"/>
</dbReference>
<feature type="transmembrane region" description="Helical" evidence="1">
    <location>
        <begin position="96"/>
        <end position="115"/>
    </location>
</feature>
<feature type="transmembrane region" description="Helical" evidence="1">
    <location>
        <begin position="55"/>
        <end position="76"/>
    </location>
</feature>
<evidence type="ECO:0000313" key="3">
    <source>
        <dbReference type="EMBL" id="EGZ22981.1"/>
    </source>
</evidence>
<gene>
    <name evidence="3" type="ORF">PHYSODRAFT_481485</name>
</gene>
<dbReference type="KEGG" id="psoj:PHYSODRAFT_481485"/>
<keyword evidence="1" id="KW-1133">Transmembrane helix</keyword>
<keyword evidence="4" id="KW-1185">Reference proteome</keyword>
<evidence type="ECO:0000256" key="1">
    <source>
        <dbReference type="SAM" id="Phobius"/>
    </source>
</evidence>
<dbReference type="EMBL" id="JH159152">
    <property type="protein sequence ID" value="EGZ22981.1"/>
    <property type="molecule type" value="Genomic_DNA"/>
</dbReference>
<protein>
    <recommendedName>
        <fullName evidence="2">WLGC domain-containing protein</fullName>
    </recommendedName>
</protein>
<keyword evidence="1" id="KW-0812">Transmembrane</keyword>
<accession>G4YSG5</accession>
<feature type="domain" description="WLGC" evidence="2">
    <location>
        <begin position="428"/>
        <end position="493"/>
    </location>
</feature>
<feature type="non-terminal residue" evidence="3">
    <location>
        <position position="1"/>
    </location>
</feature>
<keyword evidence="1" id="KW-0472">Membrane</keyword>
<reference evidence="3 4" key="1">
    <citation type="journal article" date="2006" name="Science">
        <title>Phytophthora genome sequences uncover evolutionary origins and mechanisms of pathogenesis.</title>
        <authorList>
            <person name="Tyler B.M."/>
            <person name="Tripathy S."/>
            <person name="Zhang X."/>
            <person name="Dehal P."/>
            <person name="Jiang R.H."/>
            <person name="Aerts A."/>
            <person name="Arredondo F.D."/>
            <person name="Baxter L."/>
            <person name="Bensasson D."/>
            <person name="Beynon J.L."/>
            <person name="Chapman J."/>
            <person name="Damasceno C.M."/>
            <person name="Dorrance A.E."/>
            <person name="Dou D."/>
            <person name="Dickerman A.W."/>
            <person name="Dubchak I.L."/>
            <person name="Garbelotto M."/>
            <person name="Gijzen M."/>
            <person name="Gordon S.G."/>
            <person name="Govers F."/>
            <person name="Grunwald N.J."/>
            <person name="Huang W."/>
            <person name="Ivors K.L."/>
            <person name="Jones R.W."/>
            <person name="Kamoun S."/>
            <person name="Krampis K."/>
            <person name="Lamour K.H."/>
            <person name="Lee M.K."/>
            <person name="McDonald W.H."/>
            <person name="Medina M."/>
            <person name="Meijer H.J."/>
            <person name="Nordberg E.K."/>
            <person name="Maclean D.J."/>
            <person name="Ospina-Giraldo M.D."/>
            <person name="Morris P.F."/>
            <person name="Phuntumart V."/>
            <person name="Putnam N.H."/>
            <person name="Rash S."/>
            <person name="Rose J.K."/>
            <person name="Sakihama Y."/>
            <person name="Salamov A.A."/>
            <person name="Savidor A."/>
            <person name="Scheuring C.F."/>
            <person name="Smith B.M."/>
            <person name="Sobral B.W."/>
            <person name="Terry A."/>
            <person name="Torto-Alalibo T.A."/>
            <person name="Win J."/>
            <person name="Xu Z."/>
            <person name="Zhang H."/>
            <person name="Grigoriev I.V."/>
            <person name="Rokhsar D.S."/>
            <person name="Boore J.L."/>
        </authorList>
    </citation>
    <scope>NUCLEOTIDE SEQUENCE [LARGE SCALE GENOMIC DNA]</scope>
    <source>
        <strain evidence="3 4">P6497</strain>
    </source>
</reference>
<dbReference type="Proteomes" id="UP000002640">
    <property type="component" value="Unassembled WGS sequence"/>
</dbReference>
<dbReference type="OMA" id="DWINEFT"/>
<evidence type="ECO:0000259" key="2">
    <source>
        <dbReference type="Pfam" id="PF26605"/>
    </source>
</evidence>
<proteinExistence type="predicted"/>
<dbReference type="InParanoid" id="G4YSG5"/>
<dbReference type="SUPFAM" id="SSF52058">
    <property type="entry name" value="L domain-like"/>
    <property type="match status" value="1"/>
</dbReference>
<sequence length="493" mass="55501">ILTVIYCLSSFKLDRFKLDINLEVFPFGWFERDASVIADPRQTDIIYKSLKSLQIFTALDYFIRVGLSMVFAYRLFHVVELIRDPTKRPTRFYPKRHWPSAIVLILFVIVLVVFVEESIRTVWTSALACDPHPECAVKAHRWTQVTNGSLTQCPCLALIDEVTAPKTFMEWLQPTDVTDKVVQLAATGDLRTIKLVNRYFPVLPDELRGCRHMRHLLSSFLCVIHGVAMCRSLVYTSMDRLPDWINEFTELEYLYVEGTFVNSLVELPVGIFDDMASLTFIHLGLHLRMQQLPSLDGLMSLKALTLAMFGSLVELPSFDSLRNLERLVLTGLPLIPTIPDLKSLQKLKAFSVNDRGTWCCNGFLGDCDLQDPFCGFHPFWHLGQASCLPATVAKASAETLAAVGKFSETVCRPPDMTYPGPDPPTPERSAQCGGVVYRQCSLPGHDEAMCYSARFMVISCDAGPLAIKMRRLQIENGVGDPCNPEFEAWLGCK</sequence>
<dbReference type="InterPro" id="IPR058256">
    <property type="entry name" value="WLGC"/>
</dbReference>
<organism evidence="3 4">
    <name type="scientific">Phytophthora sojae (strain P6497)</name>
    <name type="common">Soybean stem and root rot agent</name>
    <name type="synonym">Phytophthora megasperma f. sp. glycines</name>
    <dbReference type="NCBI Taxonomy" id="1094619"/>
    <lineage>
        <taxon>Eukaryota</taxon>
        <taxon>Sar</taxon>
        <taxon>Stramenopiles</taxon>
        <taxon>Oomycota</taxon>
        <taxon>Peronosporomycetes</taxon>
        <taxon>Peronosporales</taxon>
        <taxon>Peronosporaceae</taxon>
        <taxon>Phytophthora</taxon>
    </lineage>
</organism>
<dbReference type="AlphaFoldDB" id="G4YSG5"/>
<dbReference type="Pfam" id="PF26605">
    <property type="entry name" value="WLGC"/>
    <property type="match status" value="1"/>
</dbReference>
<dbReference type="Gene3D" id="3.80.10.10">
    <property type="entry name" value="Ribonuclease Inhibitor"/>
    <property type="match status" value="1"/>
</dbReference>
<dbReference type="GeneID" id="20655382"/>
<dbReference type="InterPro" id="IPR032675">
    <property type="entry name" value="LRR_dom_sf"/>
</dbReference>
<evidence type="ECO:0000313" key="4">
    <source>
        <dbReference type="Proteomes" id="UP000002640"/>
    </source>
</evidence>